<keyword evidence="3" id="KW-1185">Reference proteome</keyword>
<feature type="transmembrane region" description="Helical" evidence="1">
    <location>
        <begin position="16"/>
        <end position="38"/>
    </location>
</feature>
<name>A0ABW7CET8_9CYAN</name>
<evidence type="ECO:0000256" key="1">
    <source>
        <dbReference type="SAM" id="Phobius"/>
    </source>
</evidence>
<keyword evidence="1" id="KW-1133">Transmembrane helix</keyword>
<proteinExistence type="predicted"/>
<dbReference type="Proteomes" id="UP001604335">
    <property type="component" value="Unassembled WGS sequence"/>
</dbReference>
<feature type="transmembrane region" description="Helical" evidence="1">
    <location>
        <begin position="44"/>
        <end position="66"/>
    </location>
</feature>
<accession>A0ABW7CET8</accession>
<evidence type="ECO:0000313" key="2">
    <source>
        <dbReference type="EMBL" id="MFG3819561.1"/>
    </source>
</evidence>
<keyword evidence="1" id="KW-0472">Membrane</keyword>
<keyword evidence="1" id="KW-0812">Transmembrane</keyword>
<gene>
    <name evidence="2" type="ORF">VPK24_18095</name>
</gene>
<reference evidence="3" key="1">
    <citation type="journal article" date="2024" name="Algal Res.">
        <title>Biochemical, toxicological and genomic investigation of a high-biomass producing Limnothrix strain isolated from Italian shallow drinking water reservoir.</title>
        <authorList>
            <person name="Simonazzi M."/>
            <person name="Shishido T.K."/>
            <person name="Delbaje E."/>
            <person name="Wahlsten M."/>
            <person name="Fewer D.P."/>
            <person name="Sivonen K."/>
            <person name="Pezzolesi L."/>
            <person name="Pistocchi R."/>
        </authorList>
    </citation>
    <scope>NUCLEOTIDE SEQUENCE [LARGE SCALE GENOMIC DNA]</scope>
    <source>
        <strain evidence="3">LRLZ20PSL1</strain>
    </source>
</reference>
<organism evidence="2 3">
    <name type="scientific">Limnothrix redekei LRLZ20PSL1</name>
    <dbReference type="NCBI Taxonomy" id="3112953"/>
    <lineage>
        <taxon>Bacteria</taxon>
        <taxon>Bacillati</taxon>
        <taxon>Cyanobacteriota</taxon>
        <taxon>Cyanophyceae</taxon>
        <taxon>Pseudanabaenales</taxon>
        <taxon>Pseudanabaenaceae</taxon>
        <taxon>Limnothrix</taxon>
    </lineage>
</organism>
<comment type="caution">
    <text evidence="2">The sequence shown here is derived from an EMBL/GenBank/DDBJ whole genome shotgun (WGS) entry which is preliminary data.</text>
</comment>
<evidence type="ECO:0000313" key="3">
    <source>
        <dbReference type="Proteomes" id="UP001604335"/>
    </source>
</evidence>
<dbReference type="EMBL" id="JAZAQF010000094">
    <property type="protein sequence ID" value="MFG3819561.1"/>
    <property type="molecule type" value="Genomic_DNA"/>
</dbReference>
<sequence>MKRRGRRWPLQTWQRWLLTALAEILLGLLLFAIAPFFLNSHWPLLGFAIVLGVPIAWVGSLGYGLWRWLDARRARTLLAQYDPVYRRLRTVQLLAISSRAVEEAIETLQLLNQDETYRALNRSPLDLLQPFPDGETDHQRLISNAADQSQAVKPTHRSP</sequence>
<protein>
    <submittedName>
        <fullName evidence="2">Uncharacterized protein</fullName>
    </submittedName>
</protein>
<dbReference type="RefSeq" id="WP_393015531.1">
    <property type="nucleotide sequence ID" value="NZ_JAZAQF010000094.1"/>
</dbReference>